<dbReference type="EMBL" id="CM029039">
    <property type="protein sequence ID" value="KAG2640851.1"/>
    <property type="molecule type" value="Genomic_DNA"/>
</dbReference>
<dbReference type="Proteomes" id="UP000823388">
    <property type="component" value="Chromosome 2K"/>
</dbReference>
<name>A0A8T0VVD7_PANVG</name>
<feature type="compositionally biased region" description="Polar residues" evidence="1">
    <location>
        <begin position="1"/>
        <end position="10"/>
    </location>
</feature>
<keyword evidence="3" id="KW-1185">Reference proteome</keyword>
<evidence type="ECO:0000313" key="2">
    <source>
        <dbReference type="EMBL" id="KAG2640851.1"/>
    </source>
</evidence>
<organism evidence="2 3">
    <name type="scientific">Panicum virgatum</name>
    <name type="common">Blackwell switchgrass</name>
    <dbReference type="NCBI Taxonomy" id="38727"/>
    <lineage>
        <taxon>Eukaryota</taxon>
        <taxon>Viridiplantae</taxon>
        <taxon>Streptophyta</taxon>
        <taxon>Embryophyta</taxon>
        <taxon>Tracheophyta</taxon>
        <taxon>Spermatophyta</taxon>
        <taxon>Magnoliopsida</taxon>
        <taxon>Liliopsida</taxon>
        <taxon>Poales</taxon>
        <taxon>Poaceae</taxon>
        <taxon>PACMAD clade</taxon>
        <taxon>Panicoideae</taxon>
        <taxon>Panicodae</taxon>
        <taxon>Paniceae</taxon>
        <taxon>Panicinae</taxon>
        <taxon>Panicum</taxon>
        <taxon>Panicum sect. Hiantes</taxon>
    </lineage>
</organism>
<sequence>MELSTAQPNKAQLWPTAREQSTDRREGRRSRRTPVWRWEAEEGNAVIDGTSCRRRTVAADPRLLASLVLHLSSGSFLLLTRFIRAFSLGPSEIASSICSCVLNRAIRVSFPLDFGVIIICTARRNPSAGGSD</sequence>
<evidence type="ECO:0000256" key="1">
    <source>
        <dbReference type="SAM" id="MobiDB-lite"/>
    </source>
</evidence>
<gene>
    <name evidence="2" type="ORF">PVAP13_2KG123948</name>
</gene>
<accession>A0A8T0VVD7</accession>
<reference evidence="2" key="1">
    <citation type="submission" date="2020-05" db="EMBL/GenBank/DDBJ databases">
        <title>WGS assembly of Panicum virgatum.</title>
        <authorList>
            <person name="Lovell J.T."/>
            <person name="Jenkins J."/>
            <person name="Shu S."/>
            <person name="Juenger T.E."/>
            <person name="Schmutz J."/>
        </authorList>
    </citation>
    <scope>NUCLEOTIDE SEQUENCE</scope>
    <source>
        <strain evidence="2">AP13</strain>
    </source>
</reference>
<dbReference type="AlphaFoldDB" id="A0A8T0VVD7"/>
<proteinExistence type="predicted"/>
<feature type="region of interest" description="Disordered" evidence="1">
    <location>
        <begin position="1"/>
        <end position="33"/>
    </location>
</feature>
<evidence type="ECO:0000313" key="3">
    <source>
        <dbReference type="Proteomes" id="UP000823388"/>
    </source>
</evidence>
<protein>
    <submittedName>
        <fullName evidence="2">Uncharacterized protein</fullName>
    </submittedName>
</protein>
<comment type="caution">
    <text evidence="2">The sequence shown here is derived from an EMBL/GenBank/DDBJ whole genome shotgun (WGS) entry which is preliminary data.</text>
</comment>